<reference evidence="3" key="1">
    <citation type="journal article" date="2017" name="Genome Biol.">
        <title>Comparative genomics reveals high biological diversity and specific adaptations in the industrially and medically important fungal genus Aspergillus.</title>
        <authorList>
            <person name="de Vries R.P."/>
            <person name="Riley R."/>
            <person name="Wiebenga A."/>
            <person name="Aguilar-Osorio G."/>
            <person name="Amillis S."/>
            <person name="Uchima C.A."/>
            <person name="Anderluh G."/>
            <person name="Asadollahi M."/>
            <person name="Askin M."/>
            <person name="Barry K."/>
            <person name="Battaglia E."/>
            <person name="Bayram O."/>
            <person name="Benocci T."/>
            <person name="Braus-Stromeyer S.A."/>
            <person name="Caldana C."/>
            <person name="Canovas D."/>
            <person name="Cerqueira G.C."/>
            <person name="Chen F."/>
            <person name="Chen W."/>
            <person name="Choi C."/>
            <person name="Clum A."/>
            <person name="Dos Santos R.A."/>
            <person name="Damasio A.R."/>
            <person name="Diallinas G."/>
            <person name="Emri T."/>
            <person name="Fekete E."/>
            <person name="Flipphi M."/>
            <person name="Freyberg S."/>
            <person name="Gallo A."/>
            <person name="Gournas C."/>
            <person name="Habgood R."/>
            <person name="Hainaut M."/>
            <person name="Harispe M.L."/>
            <person name="Henrissat B."/>
            <person name="Hilden K.S."/>
            <person name="Hope R."/>
            <person name="Hossain A."/>
            <person name="Karabika E."/>
            <person name="Karaffa L."/>
            <person name="Karanyi Z."/>
            <person name="Krasevec N."/>
            <person name="Kuo A."/>
            <person name="Kusch H."/>
            <person name="LaButti K."/>
            <person name="Lagendijk E.L."/>
            <person name="Lapidus A."/>
            <person name="Levasseur A."/>
            <person name="Lindquist E."/>
            <person name="Lipzen A."/>
            <person name="Logrieco A.F."/>
            <person name="MacCabe A."/>
            <person name="Maekelae M.R."/>
            <person name="Malavazi I."/>
            <person name="Melin P."/>
            <person name="Meyer V."/>
            <person name="Mielnichuk N."/>
            <person name="Miskei M."/>
            <person name="Molnar A.P."/>
            <person name="Mule G."/>
            <person name="Ngan C.Y."/>
            <person name="Orejas M."/>
            <person name="Orosz E."/>
            <person name="Ouedraogo J.P."/>
            <person name="Overkamp K.M."/>
            <person name="Park H.-S."/>
            <person name="Perrone G."/>
            <person name="Piumi F."/>
            <person name="Punt P.J."/>
            <person name="Ram A.F."/>
            <person name="Ramon A."/>
            <person name="Rauscher S."/>
            <person name="Record E."/>
            <person name="Riano-Pachon D.M."/>
            <person name="Robert V."/>
            <person name="Roehrig J."/>
            <person name="Ruller R."/>
            <person name="Salamov A."/>
            <person name="Salih N.S."/>
            <person name="Samson R.A."/>
            <person name="Sandor E."/>
            <person name="Sanguinetti M."/>
            <person name="Schuetze T."/>
            <person name="Sepcic K."/>
            <person name="Shelest E."/>
            <person name="Sherlock G."/>
            <person name="Sophianopoulou V."/>
            <person name="Squina F.M."/>
            <person name="Sun H."/>
            <person name="Susca A."/>
            <person name="Todd R.B."/>
            <person name="Tsang A."/>
            <person name="Unkles S.E."/>
            <person name="van de Wiele N."/>
            <person name="van Rossen-Uffink D."/>
            <person name="Oliveira J.V."/>
            <person name="Vesth T.C."/>
            <person name="Visser J."/>
            <person name="Yu J.-H."/>
            <person name="Zhou M."/>
            <person name="Andersen M.R."/>
            <person name="Archer D.B."/>
            <person name="Baker S.E."/>
            <person name="Benoit I."/>
            <person name="Brakhage A.A."/>
            <person name="Braus G.H."/>
            <person name="Fischer R."/>
            <person name="Frisvad J.C."/>
            <person name="Goldman G.H."/>
            <person name="Houbraken J."/>
            <person name="Oakley B."/>
            <person name="Pocsi I."/>
            <person name="Scazzocchio C."/>
            <person name="Seiboth B."/>
            <person name="vanKuyk P.A."/>
            <person name="Wortman J."/>
            <person name="Dyer P.S."/>
            <person name="Grigoriev I.V."/>
        </authorList>
    </citation>
    <scope>NUCLEOTIDE SEQUENCE [LARGE SCALE GENOMIC DNA]</scope>
    <source>
        <strain evidence="3">DTO 134E9</strain>
    </source>
</reference>
<dbReference type="STRING" id="1073089.A0A1L9RD59"/>
<dbReference type="SUPFAM" id="SSF81383">
    <property type="entry name" value="F-box domain"/>
    <property type="match status" value="1"/>
</dbReference>
<keyword evidence="3" id="KW-1185">Reference proteome</keyword>
<gene>
    <name evidence="2" type="ORF">ASPWEDRAFT_593396</name>
</gene>
<dbReference type="GeneID" id="63754293"/>
<dbReference type="VEuPathDB" id="FungiDB:ASPWEDRAFT_593396"/>
<dbReference type="InterPro" id="IPR001810">
    <property type="entry name" value="F-box_dom"/>
</dbReference>
<dbReference type="InterPro" id="IPR036047">
    <property type="entry name" value="F-box-like_dom_sf"/>
</dbReference>
<dbReference type="PROSITE" id="PS50181">
    <property type="entry name" value="FBOX"/>
    <property type="match status" value="1"/>
</dbReference>
<dbReference type="RefSeq" id="XP_040686474.1">
    <property type="nucleotide sequence ID" value="XM_040838445.1"/>
</dbReference>
<dbReference type="Proteomes" id="UP000184383">
    <property type="component" value="Unassembled WGS sequence"/>
</dbReference>
<evidence type="ECO:0000313" key="3">
    <source>
        <dbReference type="Proteomes" id="UP000184383"/>
    </source>
</evidence>
<dbReference type="Pfam" id="PF00646">
    <property type="entry name" value="F-box"/>
    <property type="match status" value="1"/>
</dbReference>
<accession>A0A1L9RD59</accession>
<feature type="domain" description="F-box" evidence="1">
    <location>
        <begin position="48"/>
        <end position="94"/>
    </location>
</feature>
<protein>
    <recommendedName>
        <fullName evidence="1">F-box domain-containing protein</fullName>
    </recommendedName>
</protein>
<dbReference type="EMBL" id="KV878214">
    <property type="protein sequence ID" value="OJJ32797.1"/>
    <property type="molecule type" value="Genomic_DNA"/>
</dbReference>
<dbReference type="OrthoDB" id="2687876at2759"/>
<name>A0A1L9RD59_ASPWE</name>
<evidence type="ECO:0000313" key="2">
    <source>
        <dbReference type="EMBL" id="OJJ32797.1"/>
    </source>
</evidence>
<organism evidence="2 3">
    <name type="scientific">Aspergillus wentii DTO 134E9</name>
    <dbReference type="NCBI Taxonomy" id="1073089"/>
    <lineage>
        <taxon>Eukaryota</taxon>
        <taxon>Fungi</taxon>
        <taxon>Dikarya</taxon>
        <taxon>Ascomycota</taxon>
        <taxon>Pezizomycotina</taxon>
        <taxon>Eurotiomycetes</taxon>
        <taxon>Eurotiomycetidae</taxon>
        <taxon>Eurotiales</taxon>
        <taxon>Aspergillaceae</taxon>
        <taxon>Aspergillus</taxon>
        <taxon>Aspergillus subgen. Cremei</taxon>
    </lineage>
</organism>
<dbReference type="AlphaFoldDB" id="A0A1L9RD59"/>
<sequence>MASGTAYRWSHPARDVLNLYRDPWDSKAPRKLYKAPRNRVKARKLLSTPLVSQLPVEILHQILFELDLLSLGMLRRVNTITRRLVESFPAYHLLRKHASDTLRVMDATKCTSHFPIRWLDEEFCHPWCRKCGDFGPFIYLPTISRSCFQCSLSHREYRVAAVPNLVFHFGLSETHIKSLPIIYALRAGKKRRRRFVDVTQAKDLGKRVHGGLENMRESFQERLKAYDKKYELELEKYQKRAGDRAGRPRLCQPSYLRRVSKYMSKYWRLKATTSFPYWNRQTSTLEPGAYCRACTYRWEEEEEEEEDGSVLDSQPQIKKDYDRAFLEADLPQHFLHCPAVKENYNFQKKKRWCDHHKRAGTDFIVSANSSGRKG</sequence>
<evidence type="ECO:0000259" key="1">
    <source>
        <dbReference type="PROSITE" id="PS50181"/>
    </source>
</evidence>
<proteinExistence type="predicted"/>